<evidence type="ECO:0000313" key="3">
    <source>
        <dbReference type="WBParaSite" id="maker-uti_cns_0012127-snap-gene-0.4-mRNA-1"/>
    </source>
</evidence>
<reference evidence="3" key="1">
    <citation type="submission" date="2016-11" db="UniProtKB">
        <authorList>
            <consortium name="WormBaseParasite"/>
        </authorList>
    </citation>
    <scope>IDENTIFICATION</scope>
</reference>
<feature type="compositionally biased region" description="Polar residues" evidence="1">
    <location>
        <begin position="94"/>
        <end position="103"/>
    </location>
</feature>
<organism evidence="2 3">
    <name type="scientific">Macrostomum lignano</name>
    <dbReference type="NCBI Taxonomy" id="282301"/>
    <lineage>
        <taxon>Eukaryota</taxon>
        <taxon>Metazoa</taxon>
        <taxon>Spiralia</taxon>
        <taxon>Lophotrochozoa</taxon>
        <taxon>Platyhelminthes</taxon>
        <taxon>Rhabditophora</taxon>
        <taxon>Macrostomorpha</taxon>
        <taxon>Macrostomida</taxon>
        <taxon>Macrostomidae</taxon>
        <taxon>Macrostomum</taxon>
    </lineage>
</organism>
<evidence type="ECO:0000313" key="2">
    <source>
        <dbReference type="Proteomes" id="UP000095280"/>
    </source>
</evidence>
<dbReference type="AlphaFoldDB" id="A0A1I8IGB8"/>
<dbReference type="Proteomes" id="UP000095280">
    <property type="component" value="Unplaced"/>
</dbReference>
<accession>A0A1I8IGB8</accession>
<feature type="compositionally biased region" description="Low complexity" evidence="1">
    <location>
        <begin position="49"/>
        <end position="72"/>
    </location>
</feature>
<feature type="region of interest" description="Disordered" evidence="1">
    <location>
        <begin position="47"/>
        <end position="147"/>
    </location>
</feature>
<evidence type="ECO:0000256" key="1">
    <source>
        <dbReference type="SAM" id="MobiDB-lite"/>
    </source>
</evidence>
<sequence>MEGVKLTRSKSLPDSRLFEALVRKFSSSVGMAGRSCSLQDSQALREAYSSSECDSTSSSSSSSESLSSCSSSDSEESNDCSASSSASSTSSSSFEGSVQVDSVSTDRRPDSDQLSFIDLRGARRRQDRPRSAPRSAPAERARSPPRVATAALRRQLLLHRRQRQQLGLQLGLGLPLDGVADSLVKTGIGAVSEHHRLLLVLLKVLNVAHLVMSHRQIVAASAPHVSENVSGNVTGRREDASRVFLHQSVPHIAVQLLVQRQQAVEQLGHNLLEILALLGLVPALPVLGEIRVASLLNHLVCQIDVLLVHLLHRPAAGVPPARPQSLLDRFADVRAGHQADDFNEFLTRVCLASSVTIDVPISAALVNIRLSRSLPRLAQSNRWSISCRLPSMNWLSCSLAAIRRMKRLEMDQLFDWRNFRNETLRRLFSKAADIGFSVLNDTEKRTLFQV</sequence>
<dbReference type="WBParaSite" id="maker-uti_cns_0012127-snap-gene-0.4-mRNA-1">
    <property type="protein sequence ID" value="maker-uti_cns_0012127-snap-gene-0.4-mRNA-1"/>
    <property type="gene ID" value="maker-uti_cns_0012127-snap-gene-0.4"/>
</dbReference>
<protein>
    <submittedName>
        <fullName evidence="3">Uncharacterized protein</fullName>
    </submittedName>
</protein>
<feature type="compositionally biased region" description="Low complexity" evidence="1">
    <location>
        <begin position="79"/>
        <end position="93"/>
    </location>
</feature>
<proteinExistence type="predicted"/>
<keyword evidence="2" id="KW-1185">Reference proteome</keyword>
<name>A0A1I8IGB8_9PLAT</name>